<feature type="active site" description="Tele-UMP-histidine intermediate" evidence="5">
    <location>
        <position position="197"/>
    </location>
</feature>
<dbReference type="InterPro" id="IPR036265">
    <property type="entry name" value="HIT-like_sf"/>
</dbReference>
<evidence type="ECO:0000313" key="8">
    <source>
        <dbReference type="Proteomes" id="UP000449092"/>
    </source>
</evidence>
<keyword evidence="1 7" id="KW-0808">Transferase</keyword>
<organism evidence="7 8">
    <name type="scientific">Candidatus Spechtbacteria bacterium SB0662_bin_43</name>
    <dbReference type="NCBI Taxonomy" id="2604897"/>
    <lineage>
        <taxon>Bacteria</taxon>
        <taxon>Candidatus Spechtiibacteriota</taxon>
    </lineage>
</organism>
<gene>
    <name evidence="7" type="primary">galT</name>
    <name evidence="7" type="ORF">F4X82_02985</name>
</gene>
<dbReference type="GO" id="GO:0008270">
    <property type="term" value="F:zinc ion binding"/>
    <property type="evidence" value="ECO:0007669"/>
    <property type="project" value="InterPro"/>
</dbReference>
<dbReference type="EC" id="2.7.7.12" evidence="4"/>
<sequence>MCLMRIVDRAKTLVQHLTQPQVQPASKKPAEPPPEYRRDLITGTQVIIAPQRGSRPITFVLPSDESEMLAPQRDDPFLDPQASGNKEPVLCLTEQESGEWSLQVFENKYPAVQTDQPVVADVDLGPYESAYAYGYHYVVVTRDPVKNIAHLSHDKVEEIIRAFLQMYRDIQNDPLIRYITVFQNHGRQGGASLPHPHSQILATAIVPDDVRGQMERAKKFYEAHGATLFDFIIKRELADESRIVYQNQHFLVFCPYAPLFSFEMHIFPKEHESYFEHIKDEHIGYLVDALRATLQVLSKVMLNVHYNFFVRVTPVNSDSRYDYWRWHIVVTPRILHLAGLEIATRLSSLSMTPERMAESLRENTVPGTYSFNERIGE</sequence>
<evidence type="ECO:0000256" key="2">
    <source>
        <dbReference type="ARBA" id="ARBA00022695"/>
    </source>
</evidence>
<dbReference type="AlphaFoldDB" id="A0A845DJU6"/>
<evidence type="ECO:0000259" key="6">
    <source>
        <dbReference type="Pfam" id="PF01087"/>
    </source>
</evidence>
<dbReference type="EMBL" id="VXOY01000026">
    <property type="protein sequence ID" value="MYE38456.1"/>
    <property type="molecule type" value="Genomic_DNA"/>
</dbReference>
<protein>
    <recommendedName>
        <fullName evidence="4">Galactose-1-phosphate uridylyltransferase</fullName>
        <ecNumber evidence="4">2.7.7.12</ecNumber>
    </recommendedName>
</protein>
<dbReference type="Proteomes" id="UP000449092">
    <property type="component" value="Unassembled WGS sequence"/>
</dbReference>
<comment type="caution">
    <text evidence="7">The sequence shown here is derived from an EMBL/GenBank/DDBJ whole genome shotgun (WGS) entry which is preliminary data.</text>
</comment>
<evidence type="ECO:0000256" key="1">
    <source>
        <dbReference type="ARBA" id="ARBA00022679"/>
    </source>
</evidence>
<dbReference type="PANTHER" id="PTHR42763">
    <property type="entry name" value="ADP-GLUCOSE PHOSPHORYLASE"/>
    <property type="match status" value="1"/>
</dbReference>
<dbReference type="GO" id="GO:0006012">
    <property type="term" value="P:galactose metabolic process"/>
    <property type="evidence" value="ECO:0007669"/>
    <property type="project" value="UniProtKB-UniRule"/>
</dbReference>
<dbReference type="InterPro" id="IPR005849">
    <property type="entry name" value="GalP_Utransf_N"/>
</dbReference>
<accession>A0A845DJU6</accession>
<name>A0A845DJU6_9BACT</name>
<evidence type="ECO:0000256" key="3">
    <source>
        <dbReference type="ARBA" id="ARBA00023277"/>
    </source>
</evidence>
<evidence type="ECO:0000313" key="7">
    <source>
        <dbReference type="EMBL" id="MYE38456.1"/>
    </source>
</evidence>
<dbReference type="GO" id="GO:0008108">
    <property type="term" value="F:UDP-glucose:hexose-1-phosphate uridylyltransferase activity"/>
    <property type="evidence" value="ECO:0007669"/>
    <property type="project" value="UniProtKB-UniRule"/>
</dbReference>
<dbReference type="InterPro" id="IPR053177">
    <property type="entry name" value="ADP-glucose_phosphorylase"/>
</dbReference>
<keyword evidence="2 7" id="KW-0548">Nucleotidyltransferase</keyword>
<keyword evidence="3" id="KW-0119">Carbohydrate metabolism</keyword>
<reference evidence="7 8" key="1">
    <citation type="submission" date="2019-09" db="EMBL/GenBank/DDBJ databases">
        <title>Characterisation of the sponge microbiome using genome-centric metagenomics.</title>
        <authorList>
            <person name="Engelberts J.P."/>
            <person name="Robbins S.J."/>
            <person name="De Goeij J.M."/>
            <person name="Aranda M."/>
            <person name="Bell S.C."/>
            <person name="Webster N.S."/>
        </authorList>
    </citation>
    <scope>NUCLEOTIDE SEQUENCE [LARGE SCALE GENOMIC DNA]</scope>
    <source>
        <strain evidence="7">SB0662_bin_43</strain>
    </source>
</reference>
<feature type="domain" description="Galactose-1-phosphate uridyl transferase N-terminal" evidence="6">
    <location>
        <begin position="41"/>
        <end position="207"/>
    </location>
</feature>
<dbReference type="PANTHER" id="PTHR42763:SF2">
    <property type="entry name" value="ADP-GLUCOSE PHOSPHORYLASE"/>
    <property type="match status" value="1"/>
</dbReference>
<dbReference type="Pfam" id="PF01087">
    <property type="entry name" value="GalP_UDP_transf"/>
    <property type="match status" value="1"/>
</dbReference>
<dbReference type="Gene3D" id="3.30.428.10">
    <property type="entry name" value="HIT-like"/>
    <property type="match status" value="2"/>
</dbReference>
<proteinExistence type="predicted"/>
<dbReference type="NCBIfam" id="TIGR00209">
    <property type="entry name" value="galT_1"/>
    <property type="match status" value="1"/>
</dbReference>
<evidence type="ECO:0000256" key="5">
    <source>
        <dbReference type="PIRSR" id="PIRSR000808-1"/>
    </source>
</evidence>
<evidence type="ECO:0000256" key="4">
    <source>
        <dbReference type="NCBIfam" id="TIGR00209"/>
    </source>
</evidence>
<dbReference type="SUPFAM" id="SSF54197">
    <property type="entry name" value="HIT-like"/>
    <property type="match status" value="2"/>
</dbReference>
<dbReference type="InterPro" id="IPR001937">
    <property type="entry name" value="GalP_UDPtransf1"/>
</dbReference>
<dbReference type="PIRSF" id="PIRSF000808">
    <property type="entry name" value="GalT"/>
    <property type="match status" value="1"/>
</dbReference>